<sequence length="540" mass="60427">MPEHQIKTAAAPFDNASATVVLRTCDNVDFHVFREILLVASPVFATIFSLPSPNSDNDADSKDGVPVIPISEDQETMDYILRLCYPLPGPPKLTSVSVAEKVFEAAMKYEIQKVLGIVENEVTSLGSADPLRLYSFSCRIFLERGAQRAAELLREKYRPSDKCPGCTTYSSGKKTCRGDHPVTDGHFCTLAETFYAKCPSDLSAGCLFRLIRFICFGTASSFYKPDESDFPDVMKPKSLKKTSSHSSYPDATLLEHHPPDIILRSSDMVDFPAHKLVLRVASAYDIVDRCVAGGPLSSDGIPIVDLAESSIIVGALLERCYAGGEVSTRAVDTNKETQVWRAARKYKMRRLAEAVKSQLLSRIRTSPLKTYFTAVSCHWQIEAEEAARDIASQEICLSTSYVTEMDGMGTLDAYRKLLRFCHKVSHSQYQVLQALSPDMPKSEQGDSWYDPAFSRPSKIPVGIILRLLKDLGQSSYHSKFVRQEYDTNPMAFGRELFSRYTPVEQQLLDGLSKVINFQVMCYFLILTESSRLPWNYEHNL</sequence>
<keyword evidence="3" id="KW-1185">Reference proteome</keyword>
<protein>
    <recommendedName>
        <fullName evidence="1">BTB domain-containing protein</fullName>
    </recommendedName>
</protein>
<feature type="domain" description="BTB" evidence="1">
    <location>
        <begin position="18"/>
        <end position="126"/>
    </location>
</feature>
<dbReference type="Gene3D" id="3.30.710.10">
    <property type="entry name" value="Potassium Channel Kv1.1, Chain A"/>
    <property type="match status" value="2"/>
</dbReference>
<evidence type="ECO:0000313" key="3">
    <source>
        <dbReference type="Proteomes" id="UP001497453"/>
    </source>
</evidence>
<proteinExistence type="predicted"/>
<gene>
    <name evidence="2" type="ORF">GFSPODELE1_LOCUS1648</name>
</gene>
<dbReference type="SMART" id="SM00225">
    <property type="entry name" value="BTB"/>
    <property type="match status" value="2"/>
</dbReference>
<reference evidence="3" key="1">
    <citation type="submission" date="2024-04" db="EMBL/GenBank/DDBJ databases">
        <authorList>
            <person name="Shaw F."/>
            <person name="Minotto A."/>
        </authorList>
    </citation>
    <scope>NUCLEOTIDE SEQUENCE [LARGE SCALE GENOMIC DNA]</scope>
</reference>
<dbReference type="Proteomes" id="UP001497453">
    <property type="component" value="Chromosome 10"/>
</dbReference>
<dbReference type="InterPro" id="IPR011333">
    <property type="entry name" value="SKP1/BTB/POZ_sf"/>
</dbReference>
<accession>A0ABP1CP64</accession>
<name>A0ABP1CP64_9APHY</name>
<dbReference type="InterPro" id="IPR000210">
    <property type="entry name" value="BTB/POZ_dom"/>
</dbReference>
<evidence type="ECO:0000313" key="2">
    <source>
        <dbReference type="EMBL" id="CAL1697436.1"/>
    </source>
</evidence>
<dbReference type="Pfam" id="PF00651">
    <property type="entry name" value="BTB"/>
    <property type="match status" value="1"/>
</dbReference>
<organism evidence="2 3">
    <name type="scientific">Somion occarium</name>
    <dbReference type="NCBI Taxonomy" id="3059160"/>
    <lineage>
        <taxon>Eukaryota</taxon>
        <taxon>Fungi</taxon>
        <taxon>Dikarya</taxon>
        <taxon>Basidiomycota</taxon>
        <taxon>Agaricomycotina</taxon>
        <taxon>Agaricomycetes</taxon>
        <taxon>Polyporales</taxon>
        <taxon>Cerrenaceae</taxon>
        <taxon>Somion</taxon>
    </lineage>
</organism>
<dbReference type="EMBL" id="OZ037953">
    <property type="protein sequence ID" value="CAL1697436.1"/>
    <property type="molecule type" value="Genomic_DNA"/>
</dbReference>
<feature type="domain" description="BTB" evidence="1">
    <location>
        <begin position="259"/>
        <end position="363"/>
    </location>
</feature>
<evidence type="ECO:0000259" key="1">
    <source>
        <dbReference type="SMART" id="SM00225"/>
    </source>
</evidence>